<dbReference type="AlphaFoldDB" id="A0AAV4SX37"/>
<feature type="compositionally biased region" description="Polar residues" evidence="1">
    <location>
        <begin position="50"/>
        <end position="68"/>
    </location>
</feature>
<keyword evidence="3" id="KW-1185">Reference proteome</keyword>
<evidence type="ECO:0000313" key="3">
    <source>
        <dbReference type="Proteomes" id="UP001054945"/>
    </source>
</evidence>
<reference evidence="2 3" key="1">
    <citation type="submission" date="2021-06" db="EMBL/GenBank/DDBJ databases">
        <title>Caerostris extrusa draft genome.</title>
        <authorList>
            <person name="Kono N."/>
            <person name="Arakawa K."/>
        </authorList>
    </citation>
    <scope>NUCLEOTIDE SEQUENCE [LARGE SCALE GENOMIC DNA]</scope>
</reference>
<name>A0AAV4SX37_CAEEX</name>
<comment type="caution">
    <text evidence="2">The sequence shown here is derived from an EMBL/GenBank/DDBJ whole genome shotgun (WGS) entry which is preliminary data.</text>
</comment>
<accession>A0AAV4SX37</accession>
<organism evidence="2 3">
    <name type="scientific">Caerostris extrusa</name>
    <name type="common">Bark spider</name>
    <name type="synonym">Caerostris bankana</name>
    <dbReference type="NCBI Taxonomy" id="172846"/>
    <lineage>
        <taxon>Eukaryota</taxon>
        <taxon>Metazoa</taxon>
        <taxon>Ecdysozoa</taxon>
        <taxon>Arthropoda</taxon>
        <taxon>Chelicerata</taxon>
        <taxon>Arachnida</taxon>
        <taxon>Araneae</taxon>
        <taxon>Araneomorphae</taxon>
        <taxon>Entelegynae</taxon>
        <taxon>Araneoidea</taxon>
        <taxon>Araneidae</taxon>
        <taxon>Caerostris</taxon>
    </lineage>
</organism>
<dbReference type="EMBL" id="BPLR01010127">
    <property type="protein sequence ID" value="GIY37137.1"/>
    <property type="molecule type" value="Genomic_DNA"/>
</dbReference>
<evidence type="ECO:0000256" key="1">
    <source>
        <dbReference type="SAM" id="MobiDB-lite"/>
    </source>
</evidence>
<protein>
    <submittedName>
        <fullName evidence="2">Uncharacterized protein</fullName>
    </submittedName>
</protein>
<proteinExistence type="predicted"/>
<evidence type="ECO:0000313" key="2">
    <source>
        <dbReference type="EMBL" id="GIY37137.1"/>
    </source>
</evidence>
<dbReference type="Proteomes" id="UP001054945">
    <property type="component" value="Unassembled WGS sequence"/>
</dbReference>
<feature type="region of interest" description="Disordered" evidence="1">
    <location>
        <begin position="40"/>
        <end position="68"/>
    </location>
</feature>
<sequence length="68" mass="7503">MEELKVKNLSIGDLKGNFPFDNYPRADMPVESYLPDVPQANVAQPEEMETTSAPPKRSVTTSAPPKKV</sequence>
<gene>
    <name evidence="2" type="ORF">CEXT_460671</name>
</gene>